<evidence type="ECO:0000256" key="2">
    <source>
        <dbReference type="ARBA" id="ARBA00022525"/>
    </source>
</evidence>
<keyword evidence="3 4" id="KW-0732">Signal</keyword>
<dbReference type="PANTHER" id="PTHR22923">
    <property type="entry name" value="CEREBELLIN-RELATED"/>
    <property type="match status" value="1"/>
</dbReference>
<feature type="signal peptide" evidence="4">
    <location>
        <begin position="1"/>
        <end position="21"/>
    </location>
</feature>
<dbReference type="Gene3D" id="2.60.120.40">
    <property type="match status" value="1"/>
</dbReference>
<dbReference type="Ensembl" id="ENSCVAT00000005732.1">
    <property type="protein sequence ID" value="ENSCVAP00000006025.1"/>
    <property type="gene ID" value="ENSCVAG00000007503.1"/>
</dbReference>
<dbReference type="AlphaFoldDB" id="A0A3Q2FM14"/>
<sequence length="258" mass="28743">MRSSAIVRTLLLCQWLSWVQGEHEGTKMSGRAPFVEEHLQLEPNHFKTSNVEVNRQTDIWAELKELKDLTIEMKAEIETLKQENLGNVQIDVNTAKVTQIVSLKTRLHLSESQVEAPLSACSGELKLAFSAAFSQNGAFGPFDTEVTLKFSEIFSNIGTAYNPSTGIFTAPVRGTYYFRLTVLELRANHTVGVYLYHNSDLILGAFQHSDGLHESTSNAAVLQLEQGDEVFMNLGTGFSLYNDGNNYCTFSGFLLFSM</sequence>
<dbReference type="PANTHER" id="PTHR22923:SF102">
    <property type="entry name" value="CEREBELLIN 13-RELATED"/>
    <property type="match status" value="1"/>
</dbReference>
<evidence type="ECO:0000256" key="1">
    <source>
        <dbReference type="ARBA" id="ARBA00004613"/>
    </source>
</evidence>
<evidence type="ECO:0000313" key="6">
    <source>
        <dbReference type="Ensembl" id="ENSCVAP00000006025.1"/>
    </source>
</evidence>
<comment type="subcellular location">
    <subcellularLocation>
        <location evidence="1">Secreted</location>
    </subcellularLocation>
</comment>
<evidence type="ECO:0000313" key="7">
    <source>
        <dbReference type="Proteomes" id="UP000265020"/>
    </source>
</evidence>
<dbReference type="GO" id="GO:0005576">
    <property type="term" value="C:extracellular region"/>
    <property type="evidence" value="ECO:0007669"/>
    <property type="project" value="UniProtKB-SubCell"/>
</dbReference>
<dbReference type="InterPro" id="IPR001073">
    <property type="entry name" value="C1q_dom"/>
</dbReference>
<reference evidence="6" key="1">
    <citation type="submission" date="2025-08" db="UniProtKB">
        <authorList>
            <consortium name="Ensembl"/>
        </authorList>
    </citation>
    <scope>IDENTIFICATION</scope>
</reference>
<keyword evidence="7" id="KW-1185">Reference proteome</keyword>
<dbReference type="SMART" id="SM00110">
    <property type="entry name" value="C1Q"/>
    <property type="match status" value="1"/>
</dbReference>
<dbReference type="InterPro" id="IPR050822">
    <property type="entry name" value="Cerebellin_Synaptic_Org"/>
</dbReference>
<dbReference type="InterPro" id="IPR008983">
    <property type="entry name" value="Tumour_necrosis_fac-like_dom"/>
</dbReference>
<evidence type="ECO:0000259" key="5">
    <source>
        <dbReference type="PROSITE" id="PS50871"/>
    </source>
</evidence>
<organism evidence="6 7">
    <name type="scientific">Cyprinodon variegatus</name>
    <name type="common">Sheepshead minnow</name>
    <dbReference type="NCBI Taxonomy" id="28743"/>
    <lineage>
        <taxon>Eukaryota</taxon>
        <taxon>Metazoa</taxon>
        <taxon>Chordata</taxon>
        <taxon>Craniata</taxon>
        <taxon>Vertebrata</taxon>
        <taxon>Euteleostomi</taxon>
        <taxon>Actinopterygii</taxon>
        <taxon>Neopterygii</taxon>
        <taxon>Teleostei</taxon>
        <taxon>Neoteleostei</taxon>
        <taxon>Acanthomorphata</taxon>
        <taxon>Ovalentaria</taxon>
        <taxon>Atherinomorphae</taxon>
        <taxon>Cyprinodontiformes</taxon>
        <taxon>Cyprinodontidae</taxon>
        <taxon>Cyprinodon</taxon>
    </lineage>
</organism>
<dbReference type="GeneTree" id="ENSGT00940000163520"/>
<evidence type="ECO:0000256" key="4">
    <source>
        <dbReference type="SAM" id="SignalP"/>
    </source>
</evidence>
<dbReference type="STRING" id="28743.ENSCVAP00000006025"/>
<dbReference type="PRINTS" id="PR00007">
    <property type="entry name" value="COMPLEMNTC1Q"/>
</dbReference>
<feature type="domain" description="C1q" evidence="5">
    <location>
        <begin position="122"/>
        <end position="258"/>
    </location>
</feature>
<reference evidence="6" key="2">
    <citation type="submission" date="2025-09" db="UniProtKB">
        <authorList>
            <consortium name="Ensembl"/>
        </authorList>
    </citation>
    <scope>IDENTIFICATION</scope>
</reference>
<dbReference type="SUPFAM" id="SSF49842">
    <property type="entry name" value="TNF-like"/>
    <property type="match status" value="1"/>
</dbReference>
<accession>A0A3Q2FM14</accession>
<feature type="chain" id="PRO_5018683412" description="C1q domain-containing protein" evidence="4">
    <location>
        <begin position="22"/>
        <end position="258"/>
    </location>
</feature>
<dbReference type="Proteomes" id="UP000265020">
    <property type="component" value="Unassembled WGS sequence"/>
</dbReference>
<name>A0A3Q2FM14_CYPVA</name>
<proteinExistence type="predicted"/>
<keyword evidence="2" id="KW-0964">Secreted</keyword>
<dbReference type="Pfam" id="PF00386">
    <property type="entry name" value="C1q"/>
    <property type="match status" value="1"/>
</dbReference>
<evidence type="ECO:0000256" key="3">
    <source>
        <dbReference type="ARBA" id="ARBA00022729"/>
    </source>
</evidence>
<dbReference type="PROSITE" id="PS50871">
    <property type="entry name" value="C1Q"/>
    <property type="match status" value="1"/>
</dbReference>
<protein>
    <recommendedName>
        <fullName evidence="5">C1q domain-containing protein</fullName>
    </recommendedName>
</protein>